<protein>
    <submittedName>
        <fullName evidence="2">Uncharacterized protein (DUF849 family)</fullName>
    </submittedName>
</protein>
<dbReference type="PANTHER" id="PTHR37418">
    <property type="entry name" value="3-KETO-5-AMINOHEXANOATE CLEAVAGE ENZYME-RELATED"/>
    <property type="match status" value="1"/>
</dbReference>
<dbReference type="Gene3D" id="3.20.20.70">
    <property type="entry name" value="Aldolase class I"/>
    <property type="match status" value="1"/>
</dbReference>
<reference evidence="2 3" key="1">
    <citation type="submission" date="2020-08" db="EMBL/GenBank/DDBJ databases">
        <title>Sequencing the genomes of 1000 actinobacteria strains.</title>
        <authorList>
            <person name="Klenk H.-P."/>
        </authorList>
    </citation>
    <scope>NUCLEOTIDE SEQUENCE [LARGE SCALE GENOMIC DNA]</scope>
    <source>
        <strain evidence="2 3">DSM 45790</strain>
    </source>
</reference>
<dbReference type="GO" id="GO:0043720">
    <property type="term" value="F:3-keto-5-aminohexanoate cleavage activity"/>
    <property type="evidence" value="ECO:0007669"/>
    <property type="project" value="InterPro"/>
</dbReference>
<gene>
    <name evidence="2" type="ORF">BJ981_004871</name>
</gene>
<dbReference type="AlphaFoldDB" id="A0A7W8Z813"/>
<dbReference type="RefSeq" id="WP_184614079.1">
    <property type="nucleotide sequence ID" value="NZ_BOOS01000001.1"/>
</dbReference>
<proteinExistence type="predicted"/>
<sequence length="246" mass="25111">MWLKASLNGGRAPGEHPALPLTPQDLADDARAVAAQGASAVHAHPRDAGGLETLDAPAVGAAVSAIRRAVPGLPVGVSTGLWITGGDVEARLRAVRAWASLPDEERPDFASCNVSEPGFHDLAVAVLGSGVGVEAGVWSRDDAEELAASGLAGRVMRVLVEIMDASAEDAVPEAARVLDGLDALGLTAPRLLHGEGTAAWPLLEEAVRRGLPGRMGLEDVLHGPSGEPVSGNAELVRLALARSAQG</sequence>
<evidence type="ECO:0000256" key="1">
    <source>
        <dbReference type="SAM" id="MobiDB-lite"/>
    </source>
</evidence>
<organism evidence="2 3">
    <name type="scientific">Sphaerisporangium krabiense</name>
    <dbReference type="NCBI Taxonomy" id="763782"/>
    <lineage>
        <taxon>Bacteria</taxon>
        <taxon>Bacillati</taxon>
        <taxon>Actinomycetota</taxon>
        <taxon>Actinomycetes</taxon>
        <taxon>Streptosporangiales</taxon>
        <taxon>Streptosporangiaceae</taxon>
        <taxon>Sphaerisporangium</taxon>
    </lineage>
</organism>
<dbReference type="InterPro" id="IPR008567">
    <property type="entry name" value="BKACE"/>
</dbReference>
<accession>A0A7W8Z813</accession>
<keyword evidence="3" id="KW-1185">Reference proteome</keyword>
<evidence type="ECO:0000313" key="2">
    <source>
        <dbReference type="EMBL" id="MBB5629172.1"/>
    </source>
</evidence>
<dbReference type="PANTHER" id="PTHR37418:SF1">
    <property type="entry name" value="3-KETO-5-AMINOHEXANOATE CLEAVAGE PROTEIN"/>
    <property type="match status" value="1"/>
</dbReference>
<feature type="region of interest" description="Disordered" evidence="1">
    <location>
        <begin position="1"/>
        <end position="21"/>
    </location>
</feature>
<dbReference type="Pfam" id="PF05853">
    <property type="entry name" value="BKACE"/>
    <property type="match status" value="1"/>
</dbReference>
<comment type="caution">
    <text evidence="2">The sequence shown here is derived from an EMBL/GenBank/DDBJ whole genome shotgun (WGS) entry which is preliminary data.</text>
</comment>
<dbReference type="InterPro" id="IPR013785">
    <property type="entry name" value="Aldolase_TIM"/>
</dbReference>
<name>A0A7W8Z813_9ACTN</name>
<dbReference type="Proteomes" id="UP000588112">
    <property type="component" value="Unassembled WGS sequence"/>
</dbReference>
<dbReference type="EMBL" id="JACHBR010000001">
    <property type="protein sequence ID" value="MBB5629172.1"/>
    <property type="molecule type" value="Genomic_DNA"/>
</dbReference>
<evidence type="ECO:0000313" key="3">
    <source>
        <dbReference type="Proteomes" id="UP000588112"/>
    </source>
</evidence>